<dbReference type="GO" id="GO:0005524">
    <property type="term" value="F:ATP binding"/>
    <property type="evidence" value="ECO:0007669"/>
    <property type="project" value="UniProtKB-KW"/>
</dbReference>
<evidence type="ECO:0000256" key="3">
    <source>
        <dbReference type="ARBA" id="ARBA00007188"/>
    </source>
</evidence>
<evidence type="ECO:0000259" key="9">
    <source>
        <dbReference type="SMART" id="SM00382"/>
    </source>
</evidence>
<keyword evidence="5" id="KW-0547">Nucleotide-binding</keyword>
<dbReference type="InterPro" id="IPR003593">
    <property type="entry name" value="AAA+_ATPase"/>
</dbReference>
<dbReference type="InterPro" id="IPR027417">
    <property type="entry name" value="P-loop_NTPase"/>
</dbReference>
<comment type="similarity">
    <text evidence="3">Belongs to the midasin family.</text>
</comment>
<keyword evidence="8" id="KW-0539">Nucleus</keyword>
<dbReference type="CDD" id="cd00009">
    <property type="entry name" value="AAA"/>
    <property type="match status" value="1"/>
</dbReference>
<dbReference type="Pfam" id="PF17867">
    <property type="entry name" value="AAA_lid_7"/>
    <property type="match status" value="1"/>
</dbReference>
<dbReference type="FunFam" id="3.40.50.300:FF:000582">
    <property type="entry name" value="Midasin"/>
    <property type="match status" value="1"/>
</dbReference>
<organism evidence="10 11">
    <name type="scientific">Desmophyllum pertusum</name>
    <dbReference type="NCBI Taxonomy" id="174260"/>
    <lineage>
        <taxon>Eukaryota</taxon>
        <taxon>Metazoa</taxon>
        <taxon>Cnidaria</taxon>
        <taxon>Anthozoa</taxon>
        <taxon>Hexacorallia</taxon>
        <taxon>Scleractinia</taxon>
        <taxon>Caryophylliina</taxon>
        <taxon>Caryophylliidae</taxon>
        <taxon>Desmophyllum</taxon>
    </lineage>
</organism>
<evidence type="ECO:0000256" key="8">
    <source>
        <dbReference type="ARBA" id="ARBA00023242"/>
    </source>
</evidence>
<dbReference type="PANTHER" id="PTHR48103:SF2">
    <property type="entry name" value="MIDASIN"/>
    <property type="match status" value="1"/>
</dbReference>
<dbReference type="OrthoDB" id="422220at2759"/>
<dbReference type="FunFam" id="3.40.50.300:FF:000142">
    <property type="entry name" value="Midasin"/>
    <property type="match status" value="1"/>
</dbReference>
<feature type="domain" description="AAA+ ATPase" evidence="9">
    <location>
        <begin position="434"/>
        <end position="676"/>
    </location>
</feature>
<comment type="caution">
    <text evidence="10">The sequence shown here is derived from an EMBL/GenBank/DDBJ whole genome shotgun (WGS) entry which is preliminary data.</text>
</comment>
<evidence type="ECO:0000256" key="4">
    <source>
        <dbReference type="ARBA" id="ARBA00017143"/>
    </source>
</evidence>
<evidence type="ECO:0000256" key="1">
    <source>
        <dbReference type="ARBA" id="ARBA00004604"/>
    </source>
</evidence>
<dbReference type="GO" id="GO:0005730">
    <property type="term" value="C:nucleolus"/>
    <property type="evidence" value="ECO:0007669"/>
    <property type="project" value="UniProtKB-SubCell"/>
</dbReference>
<evidence type="ECO:0000256" key="7">
    <source>
        <dbReference type="ARBA" id="ARBA00023186"/>
    </source>
</evidence>
<dbReference type="SUPFAM" id="SSF52540">
    <property type="entry name" value="P-loop containing nucleoside triphosphate hydrolases"/>
    <property type="match status" value="3"/>
</dbReference>
<dbReference type="GO" id="GO:0016887">
    <property type="term" value="F:ATP hydrolysis activity"/>
    <property type="evidence" value="ECO:0007669"/>
    <property type="project" value="InterPro"/>
</dbReference>
<gene>
    <name evidence="10" type="primary">MDN1_5</name>
    <name evidence="10" type="ORF">OS493_018528</name>
</gene>
<dbReference type="InterPro" id="IPR041190">
    <property type="entry name" value="Midasin_AAA_lid_5"/>
</dbReference>
<dbReference type="Pfam" id="PF07728">
    <property type="entry name" value="AAA_5"/>
    <property type="match status" value="4"/>
</dbReference>
<name>A0A9X0D9H8_9CNID</name>
<evidence type="ECO:0000313" key="11">
    <source>
        <dbReference type="Proteomes" id="UP001163046"/>
    </source>
</evidence>
<dbReference type="Gene3D" id="3.40.50.300">
    <property type="entry name" value="P-loop containing nucleotide triphosphate hydrolases"/>
    <property type="match status" value="3"/>
</dbReference>
<dbReference type="Pfam" id="PF17865">
    <property type="entry name" value="AAA_lid_5"/>
    <property type="match status" value="1"/>
</dbReference>
<reference evidence="10" key="1">
    <citation type="submission" date="2023-01" db="EMBL/GenBank/DDBJ databases">
        <title>Genome assembly of the deep-sea coral Lophelia pertusa.</title>
        <authorList>
            <person name="Herrera S."/>
            <person name="Cordes E."/>
        </authorList>
    </citation>
    <scope>NUCLEOTIDE SEQUENCE</scope>
    <source>
        <strain evidence="10">USNM1676648</strain>
        <tissue evidence="10">Polyp</tissue>
    </source>
</reference>
<evidence type="ECO:0000256" key="2">
    <source>
        <dbReference type="ARBA" id="ARBA00004642"/>
    </source>
</evidence>
<keyword evidence="7" id="KW-0143">Chaperone</keyword>
<dbReference type="PANTHER" id="PTHR48103">
    <property type="entry name" value="MIDASIN-RELATED"/>
    <property type="match status" value="1"/>
</dbReference>
<dbReference type="SMART" id="SM00382">
    <property type="entry name" value="AAA"/>
    <property type="match status" value="1"/>
</dbReference>
<dbReference type="InterPro" id="IPR011704">
    <property type="entry name" value="ATPase_dyneun-rel_AAA"/>
</dbReference>
<protein>
    <recommendedName>
        <fullName evidence="4">Midasin</fullName>
    </recommendedName>
</protein>
<keyword evidence="11" id="KW-1185">Reference proteome</keyword>
<dbReference type="Proteomes" id="UP001163046">
    <property type="component" value="Unassembled WGS sequence"/>
</dbReference>
<sequence length="943" mass="105368">MSEQLKLSLLDKLFTINERNSFVIRECLARGSSSLVQECMERNQLMDSMDLDTSSTSGSFFSEEDLIGKYTTICGVVLPRLPGTSDLVDKSLVMWHRAMEFLLEGHIGSGKTTLVEYLARATGRSNPPEFMKIQLGDQTDSKSLLGTYVCTDTPGEFAWQPGPLLQAVRAGHWILLEDIDLAPMDVISVLIPLLESRTLSVPAHGNAVKASPGFQLFATQRSYSGLGGSSYQVASASSAILDKLWTRVQIEPLSKEELTEVVNQKYPDLETVAEKLVDIYCLLSSDPRLVSSQDTNCSLPHDKRLSSTRDFMKWCSRIAVTACGAPTLLDSKDVFLEAQDCFSAPLPKTEDRNLLDMAVGAKLGLTKEKIEFFFRNYKPKVHASPLSLTVGRISLKRKIHDNMPVRFGQNNLPKFAHTRHSLVLLEKVVACIRNNEPVLLVGETGTGKTSTVQYLAAQCTVSLKVVNMSQQSDSSDLLGGYKPVEMKQIVAPVRETFEVLFCKTFSRKQNVKFLSHVQKCFAQGQWEMLFKLMVHCQKNALERVKKDHQMNHLISEWINVNQDIQQLRKQQKNAESALAFRFVEGTLVQALRNGDWVLLDEINLATPETLECLCGLLESSSGSVVLMERGDITPTTRHEDFRLFACMNPATDVGKKDLPPGIRNRLTEIFVSELENTADLKTLVVDYLQGLSPNAAIVDGIVRFYLTVKHEANDKLTDGTGHKPHYSLRTLCRALRYAARNPHQNSLRSIYEGFCLSFLTQLDRSSHPAVQSLIRQHLLGHVNPTSMLKQPLPMPQDSGQFCNFEGFWIAMGNKEPVVSTEYVLTASVKANLKDLGRVVSARKLPVLIQGETSVGKTSLIQWLAKASGNHCVRINNHEHTDIQEYLGCYTSDENGKLVFKEGVLVDAMRKGHWIILDELNLAPSDVLEALNRLLDDNRELFYS</sequence>
<keyword evidence="6" id="KW-0067">ATP-binding</keyword>
<accession>A0A9X0D9H8</accession>
<proteinExistence type="inferred from homology"/>
<dbReference type="EMBL" id="MU825406">
    <property type="protein sequence ID" value="KAJ7391481.1"/>
    <property type="molecule type" value="Genomic_DNA"/>
</dbReference>
<dbReference type="GO" id="GO:0005654">
    <property type="term" value="C:nucleoplasm"/>
    <property type="evidence" value="ECO:0007669"/>
    <property type="project" value="UniProtKB-SubCell"/>
</dbReference>
<dbReference type="GO" id="GO:0000055">
    <property type="term" value="P:ribosomal large subunit export from nucleus"/>
    <property type="evidence" value="ECO:0007669"/>
    <property type="project" value="TreeGrafter"/>
</dbReference>
<evidence type="ECO:0000256" key="6">
    <source>
        <dbReference type="ARBA" id="ARBA00022840"/>
    </source>
</evidence>
<dbReference type="AlphaFoldDB" id="A0A9X0D9H8"/>
<dbReference type="GO" id="GO:0000027">
    <property type="term" value="P:ribosomal large subunit assembly"/>
    <property type="evidence" value="ECO:0007669"/>
    <property type="project" value="TreeGrafter"/>
</dbReference>
<dbReference type="InterPro" id="IPR040848">
    <property type="entry name" value="AAA_lid_7"/>
</dbReference>
<evidence type="ECO:0000313" key="10">
    <source>
        <dbReference type="EMBL" id="KAJ7391481.1"/>
    </source>
</evidence>
<dbReference type="GO" id="GO:0030687">
    <property type="term" value="C:preribosome, large subunit precursor"/>
    <property type="evidence" value="ECO:0007669"/>
    <property type="project" value="TreeGrafter"/>
</dbReference>
<evidence type="ECO:0000256" key="5">
    <source>
        <dbReference type="ARBA" id="ARBA00022741"/>
    </source>
</evidence>
<comment type="subcellular location">
    <subcellularLocation>
        <location evidence="1">Nucleus</location>
        <location evidence="1">Nucleolus</location>
    </subcellularLocation>
    <subcellularLocation>
        <location evidence="2">Nucleus</location>
        <location evidence="2">Nucleoplasm</location>
    </subcellularLocation>
</comment>